<dbReference type="Proteomes" id="UP000295684">
    <property type="component" value="Unassembled WGS sequence"/>
</dbReference>
<organism evidence="1 2">
    <name type="scientific">Pedobacter psychrotolerans</name>
    <dbReference type="NCBI Taxonomy" id="1843235"/>
    <lineage>
        <taxon>Bacteria</taxon>
        <taxon>Pseudomonadati</taxon>
        <taxon>Bacteroidota</taxon>
        <taxon>Sphingobacteriia</taxon>
        <taxon>Sphingobacteriales</taxon>
        <taxon>Sphingobacteriaceae</taxon>
        <taxon>Pedobacter</taxon>
    </lineage>
</organism>
<evidence type="ECO:0000313" key="2">
    <source>
        <dbReference type="Proteomes" id="UP000295684"/>
    </source>
</evidence>
<accession>A0A4R2HKR9</accession>
<reference evidence="1 2" key="1">
    <citation type="submission" date="2019-03" db="EMBL/GenBank/DDBJ databases">
        <title>Genomic Encyclopedia of Type Strains, Phase IV (KMG-IV): sequencing the most valuable type-strain genomes for metagenomic binning, comparative biology and taxonomic classification.</title>
        <authorList>
            <person name="Goeker M."/>
        </authorList>
    </citation>
    <scope>NUCLEOTIDE SEQUENCE [LARGE SCALE GENOMIC DNA]</scope>
    <source>
        <strain evidence="1 2">DSM 103236</strain>
    </source>
</reference>
<comment type="caution">
    <text evidence="1">The sequence shown here is derived from an EMBL/GenBank/DDBJ whole genome shotgun (WGS) entry which is preliminary data.</text>
</comment>
<gene>
    <name evidence="1" type="ORF">EV200_10142</name>
</gene>
<proteinExistence type="predicted"/>
<name>A0A4R2HKR9_9SPHI</name>
<sequence>MLIFVKLYSVCEEECAVKSVLSMIKPTYF</sequence>
<dbReference type="AlphaFoldDB" id="A0A4R2HKR9"/>
<evidence type="ECO:0000313" key="1">
    <source>
        <dbReference type="EMBL" id="TCO30610.1"/>
    </source>
</evidence>
<dbReference type="EMBL" id="SLWO01000001">
    <property type="protein sequence ID" value="TCO30610.1"/>
    <property type="molecule type" value="Genomic_DNA"/>
</dbReference>
<protein>
    <submittedName>
        <fullName evidence="1">Uncharacterized protein</fullName>
    </submittedName>
</protein>